<keyword evidence="1" id="KW-1133">Transmembrane helix</keyword>
<feature type="transmembrane region" description="Helical" evidence="1">
    <location>
        <begin position="452"/>
        <end position="473"/>
    </location>
</feature>
<dbReference type="AlphaFoldDB" id="A0A6A5CBW9"/>
<protein>
    <recommendedName>
        <fullName evidence="4">F-box domain-containing protein</fullName>
    </recommendedName>
</protein>
<dbReference type="Proteomes" id="UP000444721">
    <property type="component" value="Unassembled WGS sequence"/>
</dbReference>
<keyword evidence="1" id="KW-0472">Membrane</keyword>
<dbReference type="EMBL" id="VFQX01000001">
    <property type="protein sequence ID" value="KAF0985216.1"/>
    <property type="molecule type" value="Genomic_DNA"/>
</dbReference>
<dbReference type="VEuPathDB" id="AmoebaDB:NF0060870"/>
<dbReference type="VEuPathDB" id="AmoebaDB:FDP41_000255"/>
<proteinExistence type="predicted"/>
<keyword evidence="3" id="KW-1185">Reference proteome</keyword>
<reference evidence="2 3" key="1">
    <citation type="journal article" date="2019" name="Sci. Rep.">
        <title>Nanopore sequencing improves the draft genome of the human pathogenic amoeba Naegleria fowleri.</title>
        <authorList>
            <person name="Liechti N."/>
            <person name="Schurch N."/>
            <person name="Bruggmann R."/>
            <person name="Wittwer M."/>
        </authorList>
    </citation>
    <scope>NUCLEOTIDE SEQUENCE [LARGE SCALE GENOMIC DNA]</scope>
    <source>
        <strain evidence="2 3">ATCC 30894</strain>
    </source>
</reference>
<dbReference type="OrthoDB" id="10536557at2759"/>
<evidence type="ECO:0008006" key="4">
    <source>
        <dbReference type="Google" id="ProtNLM"/>
    </source>
</evidence>
<dbReference type="GeneID" id="68107473"/>
<dbReference type="RefSeq" id="XP_044569929.1">
    <property type="nucleotide sequence ID" value="XM_044705756.1"/>
</dbReference>
<comment type="caution">
    <text evidence="2">The sequence shown here is derived from an EMBL/GenBank/DDBJ whole genome shotgun (WGS) entry which is preliminary data.</text>
</comment>
<evidence type="ECO:0000313" key="3">
    <source>
        <dbReference type="Proteomes" id="UP000444721"/>
    </source>
</evidence>
<feature type="transmembrane region" description="Helical" evidence="1">
    <location>
        <begin position="392"/>
        <end position="409"/>
    </location>
</feature>
<keyword evidence="1" id="KW-0812">Transmembrane</keyword>
<evidence type="ECO:0000313" key="2">
    <source>
        <dbReference type="EMBL" id="KAF0985216.1"/>
    </source>
</evidence>
<accession>A0A6A5CBW9</accession>
<evidence type="ECO:0000256" key="1">
    <source>
        <dbReference type="SAM" id="Phobius"/>
    </source>
</evidence>
<sequence>MFQQLPNEIIFEIFNFLPCRFLFDYRMMDVWHRVLYSSPLLPFSRNDTKNDHSLDYSLFKNILIERLNRKEFLWRYYQVSHLQMVFVLFEVCLNHFGRWIRHFNGFYHLLGIPQEMLHVMEDQLQISTLMTTRASVRAIEEIERNFNANEGWSYQELSFLFEFISRNNYLLLMDKAEKTLPSYTSDEDGYEKRPNIEISWAIVNDVTHFTHLESFIFQSLLMDEGCQLLNHVWNSIQPCSTSSCIRLRGQLIWRNGKYSLNLYHPHFCSKLLSNKTTELESELFEQMLGLLRDKSCFNVAVKELLLQRYWFPAMDGGSIWCETKNQRAWSSIENYLGITIEERYHPFVKECLSTILCTTSNLDAPQLSIHKYEMTIFPQSRKVKFRIIPKKIPPVVVSLFFKLLLYGVLDFHTGIFTWTFTRWCWNSSSLSFGIKVPIIILGAFFETSITGLCASFLSHALLCAAVSTIFSTLEYEADVKFSGSLSHEENNNNDDDK</sequence>
<organism evidence="2 3">
    <name type="scientific">Naegleria fowleri</name>
    <name type="common">Brain eating amoeba</name>
    <dbReference type="NCBI Taxonomy" id="5763"/>
    <lineage>
        <taxon>Eukaryota</taxon>
        <taxon>Discoba</taxon>
        <taxon>Heterolobosea</taxon>
        <taxon>Tetramitia</taxon>
        <taxon>Eutetramitia</taxon>
        <taxon>Vahlkampfiidae</taxon>
        <taxon>Naegleria</taxon>
    </lineage>
</organism>
<name>A0A6A5CBW9_NAEFO</name>
<feature type="transmembrane region" description="Helical" evidence="1">
    <location>
        <begin position="429"/>
        <end position="445"/>
    </location>
</feature>
<dbReference type="VEuPathDB" id="AmoebaDB:NfTy_024560"/>
<gene>
    <name evidence="2" type="ORF">FDP41_000255</name>
</gene>